<gene>
    <name evidence="1" type="ORF">CCAX7_007230</name>
</gene>
<organism evidence="1 2">
    <name type="scientific">Capsulimonas corticalis</name>
    <dbReference type="NCBI Taxonomy" id="2219043"/>
    <lineage>
        <taxon>Bacteria</taxon>
        <taxon>Bacillati</taxon>
        <taxon>Armatimonadota</taxon>
        <taxon>Armatimonadia</taxon>
        <taxon>Capsulimonadales</taxon>
        <taxon>Capsulimonadaceae</taxon>
        <taxon>Capsulimonas</taxon>
    </lineage>
</organism>
<protein>
    <submittedName>
        <fullName evidence="1">Uncharacterized protein</fullName>
    </submittedName>
</protein>
<dbReference type="EMBL" id="AP025739">
    <property type="protein sequence ID" value="BDI28672.1"/>
    <property type="molecule type" value="Genomic_DNA"/>
</dbReference>
<dbReference type="RefSeq" id="WP_119323427.1">
    <property type="nucleotide sequence ID" value="NZ_AP025739.1"/>
</dbReference>
<dbReference type="Proteomes" id="UP000287394">
    <property type="component" value="Chromosome"/>
</dbReference>
<sequence length="192" mass="22235">MALSEEDRQKILQRKNLGVIDRWMLEECFEFQYSNLHMAHRVLECYINEQPIGDWMTTANVATHYCAYMTADIAAGVTPDSEASYHNKTSSACLLLLLSHWSSSIKYQIEDIRLLFQPPAEEDIDLDYVRFVGIVLDNQEVWKEVKPELRAGLKKSLKRLNVDESASLKTRKECRAALELIRERWKKRNGAA</sequence>
<dbReference type="KEGG" id="ccot:CCAX7_007230"/>
<evidence type="ECO:0000313" key="2">
    <source>
        <dbReference type="Proteomes" id="UP000287394"/>
    </source>
</evidence>
<proteinExistence type="predicted"/>
<name>A0A402D1K6_9BACT</name>
<accession>A0A402D1K6</accession>
<dbReference type="AlphaFoldDB" id="A0A402D1K6"/>
<reference evidence="1 2" key="1">
    <citation type="journal article" date="2019" name="Int. J. Syst. Evol. Microbiol.">
        <title>Capsulimonas corticalis gen. nov., sp. nov., an aerobic capsulated bacterium, of a novel bacterial order, Capsulimonadales ord. nov., of the class Armatimonadia of the phylum Armatimonadetes.</title>
        <authorList>
            <person name="Li J."/>
            <person name="Kudo C."/>
            <person name="Tonouchi A."/>
        </authorList>
    </citation>
    <scope>NUCLEOTIDE SEQUENCE [LARGE SCALE GENOMIC DNA]</scope>
    <source>
        <strain evidence="1 2">AX-7</strain>
    </source>
</reference>
<evidence type="ECO:0000313" key="1">
    <source>
        <dbReference type="EMBL" id="BDI28672.1"/>
    </source>
</evidence>
<keyword evidence="2" id="KW-1185">Reference proteome</keyword>